<dbReference type="InterPro" id="IPR029058">
    <property type="entry name" value="AB_hydrolase_fold"/>
</dbReference>
<accession>A0AAV6WJ37</accession>
<feature type="domain" description="Dienelactone hydrolase" evidence="1">
    <location>
        <begin position="31"/>
        <end position="234"/>
    </location>
</feature>
<dbReference type="PANTHER" id="PTHR17630">
    <property type="entry name" value="DIENELACTONE HYDROLASE"/>
    <property type="match status" value="1"/>
</dbReference>
<dbReference type="Proteomes" id="UP000826271">
    <property type="component" value="Unassembled WGS sequence"/>
</dbReference>
<dbReference type="Gene3D" id="3.40.50.1820">
    <property type="entry name" value="alpha/beta hydrolase"/>
    <property type="match status" value="1"/>
</dbReference>
<protein>
    <recommendedName>
        <fullName evidence="1">Dienelactone hydrolase domain-containing protein</fullName>
    </recommendedName>
</protein>
<organism evidence="2 3">
    <name type="scientific">Buddleja alternifolia</name>
    <dbReference type="NCBI Taxonomy" id="168488"/>
    <lineage>
        <taxon>Eukaryota</taxon>
        <taxon>Viridiplantae</taxon>
        <taxon>Streptophyta</taxon>
        <taxon>Embryophyta</taxon>
        <taxon>Tracheophyta</taxon>
        <taxon>Spermatophyta</taxon>
        <taxon>Magnoliopsida</taxon>
        <taxon>eudicotyledons</taxon>
        <taxon>Gunneridae</taxon>
        <taxon>Pentapetalae</taxon>
        <taxon>asterids</taxon>
        <taxon>lamiids</taxon>
        <taxon>Lamiales</taxon>
        <taxon>Scrophulariaceae</taxon>
        <taxon>Buddlejeae</taxon>
        <taxon>Buddleja</taxon>
    </lineage>
</organism>
<dbReference type="SUPFAM" id="SSF53474">
    <property type="entry name" value="alpha/beta-Hydrolases"/>
    <property type="match status" value="1"/>
</dbReference>
<dbReference type="GO" id="GO:0016787">
    <property type="term" value="F:hydrolase activity"/>
    <property type="evidence" value="ECO:0007669"/>
    <property type="project" value="InterPro"/>
</dbReference>
<evidence type="ECO:0000313" key="3">
    <source>
        <dbReference type="Proteomes" id="UP000826271"/>
    </source>
</evidence>
<sequence>MLGPHCTENPPTLSSTYGSGSVEEIGGLKSYVTGNQHSKLAILMIADAFGYEVQNLRKLADKIADSGFLVVVPDFYYGDQYTPEKFGEIWVKAHSPDKGCEDAKTVIAALKAKGVSKVGVAGFCWGGMVAVRLAKFDCIDAAILLHPGWITVEQINEVKTPLAILGAENDDFCTPDLLKHLGDTLSAKAEVDCFVKIFPGVGHGWTKRYNDDDESAVQSAQESHLDILNWFNKHIK</sequence>
<evidence type="ECO:0000259" key="1">
    <source>
        <dbReference type="Pfam" id="PF01738"/>
    </source>
</evidence>
<dbReference type="EMBL" id="WHWC01000014">
    <property type="protein sequence ID" value="KAG8370173.1"/>
    <property type="molecule type" value="Genomic_DNA"/>
</dbReference>
<comment type="caution">
    <text evidence="2">The sequence shown here is derived from an EMBL/GenBank/DDBJ whole genome shotgun (WGS) entry which is preliminary data.</text>
</comment>
<reference evidence="2" key="1">
    <citation type="submission" date="2019-10" db="EMBL/GenBank/DDBJ databases">
        <authorList>
            <person name="Zhang R."/>
            <person name="Pan Y."/>
            <person name="Wang J."/>
            <person name="Ma R."/>
            <person name="Yu S."/>
        </authorList>
    </citation>
    <scope>NUCLEOTIDE SEQUENCE</scope>
    <source>
        <strain evidence="2">LA-IB0</strain>
        <tissue evidence="2">Leaf</tissue>
    </source>
</reference>
<dbReference type="AlphaFoldDB" id="A0AAV6WJ37"/>
<gene>
    <name evidence="2" type="ORF">BUALT_Bualt14G0089700</name>
</gene>
<name>A0AAV6WJ37_9LAMI</name>
<dbReference type="InterPro" id="IPR002925">
    <property type="entry name" value="Dienelactn_hydro"/>
</dbReference>
<proteinExistence type="predicted"/>
<dbReference type="Pfam" id="PF01738">
    <property type="entry name" value="DLH"/>
    <property type="match status" value="1"/>
</dbReference>
<evidence type="ECO:0000313" key="2">
    <source>
        <dbReference type="EMBL" id="KAG8370173.1"/>
    </source>
</evidence>
<dbReference type="PANTHER" id="PTHR17630:SF52">
    <property type="entry name" value="ENDO-1,3-1,4-BETA-D-GLUCANASE-LIKE PROTEIN"/>
    <property type="match status" value="1"/>
</dbReference>
<keyword evidence="3" id="KW-1185">Reference proteome</keyword>